<comment type="caution">
    <text evidence="1">The sequence shown here is derived from an EMBL/GenBank/DDBJ whole genome shotgun (WGS) entry which is preliminary data.</text>
</comment>
<evidence type="ECO:0000313" key="1">
    <source>
        <dbReference type="EMBL" id="KAF2967950.1"/>
    </source>
</evidence>
<evidence type="ECO:0000313" key="2">
    <source>
        <dbReference type="Proteomes" id="UP000481858"/>
    </source>
</evidence>
<gene>
    <name evidence="1" type="ORF">GQX73_g5603</name>
</gene>
<reference evidence="1 2" key="1">
    <citation type="submission" date="2019-12" db="EMBL/GenBank/DDBJ databases">
        <title>Draft genome sequence of the ascomycete Xylaria multiplex DSM 110363.</title>
        <authorList>
            <person name="Buettner E."/>
            <person name="Kellner H."/>
        </authorList>
    </citation>
    <scope>NUCLEOTIDE SEQUENCE [LARGE SCALE GENOMIC DNA]</scope>
    <source>
        <strain evidence="1 2">DSM 110363</strain>
    </source>
</reference>
<name>A0A7C8MP75_9PEZI</name>
<sequence>MHMVMRAISNNAHEFVDTEASRVTSTPIEKLARSQVLLLYQIIRLFDGDITLRAQGERDIKLLKTWLGELCRIRENLGDSARLEYLSAREQSPVKWENWIFSECVRRTIIIAYAIVGLYELLKDPGCTDADNPWVYAHRWTLGRYLWEACSATEFQRAWNENSHFVITNFTLENFIENGKGEDVDEFAEIFLHVYMGVDAAREFMAPSNQGR</sequence>
<evidence type="ECO:0008006" key="3">
    <source>
        <dbReference type="Google" id="ProtNLM"/>
    </source>
</evidence>
<dbReference type="InParanoid" id="A0A7C8MP75"/>
<dbReference type="AlphaFoldDB" id="A0A7C8MP75"/>
<dbReference type="EMBL" id="WUBL01000059">
    <property type="protein sequence ID" value="KAF2967950.1"/>
    <property type="molecule type" value="Genomic_DNA"/>
</dbReference>
<protein>
    <recommendedName>
        <fullName evidence="3">Transcription factor domain-containing protein</fullName>
    </recommendedName>
</protein>
<organism evidence="1 2">
    <name type="scientific">Xylaria multiplex</name>
    <dbReference type="NCBI Taxonomy" id="323545"/>
    <lineage>
        <taxon>Eukaryota</taxon>
        <taxon>Fungi</taxon>
        <taxon>Dikarya</taxon>
        <taxon>Ascomycota</taxon>
        <taxon>Pezizomycotina</taxon>
        <taxon>Sordariomycetes</taxon>
        <taxon>Xylariomycetidae</taxon>
        <taxon>Xylariales</taxon>
        <taxon>Xylariaceae</taxon>
        <taxon>Xylaria</taxon>
    </lineage>
</organism>
<dbReference type="OrthoDB" id="9930022at2759"/>
<accession>A0A7C8MP75</accession>
<keyword evidence="2" id="KW-1185">Reference proteome</keyword>
<dbReference type="Proteomes" id="UP000481858">
    <property type="component" value="Unassembled WGS sequence"/>
</dbReference>
<proteinExistence type="predicted"/>